<dbReference type="InterPro" id="IPR040072">
    <property type="entry name" value="Methyltransferase_A"/>
</dbReference>
<evidence type="ECO:0000256" key="5">
    <source>
        <dbReference type="ARBA" id="ARBA00023004"/>
    </source>
</evidence>
<keyword evidence="3" id="KW-0949">S-adenosyl-L-methionine</keyword>
<evidence type="ECO:0000256" key="6">
    <source>
        <dbReference type="ARBA" id="ARBA00023014"/>
    </source>
</evidence>
<sequence length="469" mass="49780">MELAQPLLQSPAALRLPRTRTLLPSASLAAPLSRAGGVQFDQLQPLGSTCGGAGTSSCSGISRKSTRQRQGFSECHLLVAAAATLSSVLASGSKSPRLRRRRLDLFSHSPRSLRVAQRAIAALNLAELSAALGGVKQPVKAAKGIWSSLRAGRTPFSDTRVAALLHFLDENGALASALRDEAVEAVTADDSEPGAGHSTTKFLLRLWDGHAVETVLIPQGSAQKRSVATTICISSQVGCAQGCRFCRTATMGILRDLSCDEILAQVVQGRRLAAELGFPAVLNVVLMGMGEPLANPLGVLPAVAALSDTDRMSIARMRLQLSSVAPSPEHVLQLVPTARYPAAELREAWLQVLRAGGGVCPDRRFMVAVVLIAGVNDSPAQARELAEFLRPFYEDALIILVLNLIPYNENPGQPDFQTPSETVMLKFRAEVNEVLDELAIHLRRTRGARSSSACGQLATARLTAVAATA</sequence>
<evidence type="ECO:0000313" key="8">
    <source>
        <dbReference type="EMBL" id="CAE8626729.1"/>
    </source>
</evidence>
<evidence type="ECO:0000256" key="3">
    <source>
        <dbReference type="ARBA" id="ARBA00022691"/>
    </source>
</evidence>
<protein>
    <recommendedName>
        <fullName evidence="7">Radical SAM core domain-containing protein</fullName>
    </recommendedName>
</protein>
<keyword evidence="4" id="KW-0479">Metal-binding</keyword>
<dbReference type="EMBL" id="CAJNNV010029018">
    <property type="protein sequence ID" value="CAE8626729.1"/>
    <property type="molecule type" value="Genomic_DNA"/>
</dbReference>
<gene>
    <name evidence="8" type="ORF">PGLA1383_LOCUS43633</name>
</gene>
<organism evidence="8 9">
    <name type="scientific">Polarella glacialis</name>
    <name type="common">Dinoflagellate</name>
    <dbReference type="NCBI Taxonomy" id="89957"/>
    <lineage>
        <taxon>Eukaryota</taxon>
        <taxon>Sar</taxon>
        <taxon>Alveolata</taxon>
        <taxon>Dinophyceae</taxon>
        <taxon>Suessiales</taxon>
        <taxon>Suessiaceae</taxon>
        <taxon>Polarella</taxon>
    </lineage>
</organism>
<keyword evidence="5" id="KW-0408">Iron</keyword>
<evidence type="ECO:0000256" key="4">
    <source>
        <dbReference type="ARBA" id="ARBA00022723"/>
    </source>
</evidence>
<keyword evidence="6" id="KW-0411">Iron-sulfur</keyword>
<keyword evidence="2" id="KW-0004">4Fe-4S</keyword>
<dbReference type="SUPFAM" id="SSF102114">
    <property type="entry name" value="Radical SAM enzymes"/>
    <property type="match status" value="1"/>
</dbReference>
<feature type="domain" description="Radical SAM core" evidence="7">
    <location>
        <begin position="225"/>
        <end position="446"/>
    </location>
</feature>
<dbReference type="InterPro" id="IPR013785">
    <property type="entry name" value="Aldolase_TIM"/>
</dbReference>
<comment type="cofactor">
    <cofactor evidence="1">
        <name>[4Fe-4S] cluster</name>
        <dbReference type="ChEBI" id="CHEBI:49883"/>
    </cofactor>
</comment>
<dbReference type="PANTHER" id="PTHR30544:SF5">
    <property type="entry name" value="RADICAL SAM CORE DOMAIN-CONTAINING PROTEIN"/>
    <property type="match status" value="1"/>
</dbReference>
<dbReference type="GO" id="GO:0046872">
    <property type="term" value="F:metal ion binding"/>
    <property type="evidence" value="ECO:0007669"/>
    <property type="project" value="UniProtKB-KW"/>
</dbReference>
<evidence type="ECO:0000256" key="2">
    <source>
        <dbReference type="ARBA" id="ARBA00022485"/>
    </source>
</evidence>
<dbReference type="GO" id="GO:0051539">
    <property type="term" value="F:4 iron, 4 sulfur cluster binding"/>
    <property type="evidence" value="ECO:0007669"/>
    <property type="project" value="UniProtKB-KW"/>
</dbReference>
<accession>A0A813GNS4</accession>
<dbReference type="CDD" id="cd01335">
    <property type="entry name" value="Radical_SAM"/>
    <property type="match status" value="1"/>
</dbReference>
<dbReference type="PROSITE" id="PS51918">
    <property type="entry name" value="RADICAL_SAM"/>
    <property type="match status" value="1"/>
</dbReference>
<dbReference type="InterPro" id="IPR058240">
    <property type="entry name" value="rSAM_sf"/>
</dbReference>
<dbReference type="GO" id="GO:0003824">
    <property type="term" value="F:catalytic activity"/>
    <property type="evidence" value="ECO:0007669"/>
    <property type="project" value="InterPro"/>
</dbReference>
<dbReference type="SFLD" id="SFLDS00029">
    <property type="entry name" value="Radical_SAM"/>
    <property type="match status" value="1"/>
</dbReference>
<comment type="caution">
    <text evidence="8">The sequence shown here is derived from an EMBL/GenBank/DDBJ whole genome shotgun (WGS) entry which is preliminary data.</text>
</comment>
<dbReference type="GO" id="GO:0030488">
    <property type="term" value="P:tRNA methylation"/>
    <property type="evidence" value="ECO:0007669"/>
    <property type="project" value="TreeGrafter"/>
</dbReference>
<name>A0A813GNS4_POLGL</name>
<dbReference type="Proteomes" id="UP000654075">
    <property type="component" value="Unassembled WGS sequence"/>
</dbReference>
<dbReference type="GO" id="GO:0070475">
    <property type="term" value="P:rRNA base methylation"/>
    <property type="evidence" value="ECO:0007669"/>
    <property type="project" value="TreeGrafter"/>
</dbReference>
<dbReference type="InterPro" id="IPR007197">
    <property type="entry name" value="rSAM"/>
</dbReference>
<evidence type="ECO:0000259" key="7">
    <source>
        <dbReference type="PROSITE" id="PS51918"/>
    </source>
</evidence>
<evidence type="ECO:0000313" key="9">
    <source>
        <dbReference type="Proteomes" id="UP000654075"/>
    </source>
</evidence>
<dbReference type="Gene3D" id="3.20.20.70">
    <property type="entry name" value="Aldolase class I"/>
    <property type="match status" value="1"/>
</dbReference>
<keyword evidence="9" id="KW-1185">Reference proteome</keyword>
<reference evidence="8" key="1">
    <citation type="submission" date="2021-02" db="EMBL/GenBank/DDBJ databases">
        <authorList>
            <person name="Dougan E. K."/>
            <person name="Rhodes N."/>
            <person name="Thang M."/>
            <person name="Chan C."/>
        </authorList>
    </citation>
    <scope>NUCLEOTIDE SEQUENCE</scope>
</reference>
<proteinExistence type="predicted"/>
<dbReference type="PANTHER" id="PTHR30544">
    <property type="entry name" value="23S RRNA METHYLTRANSFERASE"/>
    <property type="match status" value="1"/>
</dbReference>
<dbReference type="AlphaFoldDB" id="A0A813GNS4"/>
<evidence type="ECO:0000256" key="1">
    <source>
        <dbReference type="ARBA" id="ARBA00001966"/>
    </source>
</evidence>
<dbReference type="OrthoDB" id="538249at2759"/>